<sequence>MKVWTKQRRRTGRGFRRQQNVDRAAARRAFWMLAGFMGILFLAWLLFAPGGGLVSYLKAKRELAGIRQQSTELEKSNALLRQEIGRLKTDEAYLEDVARRQHGLLKKNERVYEFRKKEGR</sequence>
<dbReference type="KEGG" id="deo:CAY53_04440"/>
<organism evidence="9 10">
    <name type="scientific">Desulfobulbus oralis</name>
    <dbReference type="NCBI Taxonomy" id="1986146"/>
    <lineage>
        <taxon>Bacteria</taxon>
        <taxon>Pseudomonadati</taxon>
        <taxon>Thermodesulfobacteriota</taxon>
        <taxon>Desulfobulbia</taxon>
        <taxon>Desulfobulbales</taxon>
        <taxon>Desulfobulbaceae</taxon>
        <taxon>Desulfobulbus</taxon>
    </lineage>
</organism>
<evidence type="ECO:0000256" key="5">
    <source>
        <dbReference type="ARBA" id="ARBA00023136"/>
    </source>
</evidence>
<dbReference type="GO" id="GO:0030428">
    <property type="term" value="C:cell septum"/>
    <property type="evidence" value="ECO:0007669"/>
    <property type="project" value="TreeGrafter"/>
</dbReference>
<dbReference type="InterPro" id="IPR023081">
    <property type="entry name" value="Cell_div_FtsB"/>
</dbReference>
<reference evidence="9" key="1">
    <citation type="submission" date="2017-05" db="EMBL/GenBank/DDBJ databases">
        <authorList>
            <person name="Song R."/>
            <person name="Chenine A.L."/>
            <person name="Ruprecht R.M."/>
        </authorList>
    </citation>
    <scope>NUCLEOTIDE SEQUENCE</scope>
    <source>
        <strain evidence="9">ORNL</strain>
    </source>
</reference>
<dbReference type="PANTHER" id="PTHR37485:SF1">
    <property type="entry name" value="CELL DIVISION PROTEIN FTSB"/>
    <property type="match status" value="1"/>
</dbReference>
<dbReference type="RefSeq" id="WP_104936109.1">
    <property type="nucleotide sequence ID" value="NZ_CP021255.1"/>
</dbReference>
<evidence type="ECO:0000256" key="1">
    <source>
        <dbReference type="ARBA" id="ARBA00022475"/>
    </source>
</evidence>
<feature type="transmembrane region" description="Helical" evidence="8">
    <location>
        <begin position="29"/>
        <end position="47"/>
    </location>
</feature>
<dbReference type="InterPro" id="IPR007060">
    <property type="entry name" value="FtsL/DivIC"/>
</dbReference>
<keyword evidence="7" id="KW-0175">Coiled coil</keyword>
<evidence type="ECO:0000256" key="2">
    <source>
        <dbReference type="ARBA" id="ARBA00022618"/>
    </source>
</evidence>
<keyword evidence="6" id="KW-0131">Cell cycle</keyword>
<dbReference type="EMBL" id="CP021255">
    <property type="protein sequence ID" value="AVD70822.1"/>
    <property type="molecule type" value="Genomic_DNA"/>
</dbReference>
<keyword evidence="1" id="KW-1003">Cell membrane</keyword>
<dbReference type="OrthoDB" id="5432623at2"/>
<protein>
    <recommendedName>
        <fullName evidence="11">Septum formation initiator</fullName>
    </recommendedName>
</protein>
<dbReference type="PANTHER" id="PTHR37485">
    <property type="entry name" value="CELL DIVISION PROTEIN FTSB"/>
    <property type="match status" value="1"/>
</dbReference>
<feature type="coiled-coil region" evidence="7">
    <location>
        <begin position="56"/>
        <end position="83"/>
    </location>
</feature>
<accession>A0A2L1GMD8</accession>
<evidence type="ECO:0000256" key="8">
    <source>
        <dbReference type="SAM" id="Phobius"/>
    </source>
</evidence>
<dbReference type="Proteomes" id="UP000239867">
    <property type="component" value="Chromosome"/>
</dbReference>
<proteinExistence type="predicted"/>
<keyword evidence="2" id="KW-0132">Cell division</keyword>
<keyword evidence="3 8" id="KW-0812">Transmembrane</keyword>
<name>A0A2L1GMD8_9BACT</name>
<evidence type="ECO:0000256" key="3">
    <source>
        <dbReference type="ARBA" id="ARBA00022692"/>
    </source>
</evidence>
<evidence type="ECO:0000313" key="9">
    <source>
        <dbReference type="EMBL" id="AVD70822.1"/>
    </source>
</evidence>
<evidence type="ECO:0000256" key="6">
    <source>
        <dbReference type="ARBA" id="ARBA00023306"/>
    </source>
</evidence>
<keyword evidence="4 8" id="KW-1133">Transmembrane helix</keyword>
<evidence type="ECO:0008006" key="11">
    <source>
        <dbReference type="Google" id="ProtNLM"/>
    </source>
</evidence>
<dbReference type="GO" id="GO:0043093">
    <property type="term" value="P:FtsZ-dependent cytokinesis"/>
    <property type="evidence" value="ECO:0007669"/>
    <property type="project" value="TreeGrafter"/>
</dbReference>
<reference evidence="9" key="2">
    <citation type="journal article" date="2018" name="MBio">
        <title>Insights into the evolution of host association through the isolation and characterization of a novel human periodontal pathobiont, Desulfobulbus oralis.</title>
        <authorList>
            <person name="Cross K.L."/>
            <person name="Chirania P."/>
            <person name="Xiong W."/>
            <person name="Beall C.J."/>
            <person name="Elkins J.G."/>
            <person name="Giannone R.J."/>
            <person name="Griffen A.L."/>
            <person name="Guss A.M."/>
            <person name="Hettich R.L."/>
            <person name="Joshi S.S."/>
            <person name="Mokrzan E.M."/>
            <person name="Martin R.K."/>
            <person name="Zhulin I.B."/>
            <person name="Leys E.J."/>
            <person name="Podar M."/>
        </authorList>
    </citation>
    <scope>NUCLEOTIDE SEQUENCE [LARGE SCALE GENOMIC DNA]</scope>
    <source>
        <strain evidence="9">ORNL</strain>
    </source>
</reference>
<dbReference type="AlphaFoldDB" id="A0A2L1GMD8"/>
<evidence type="ECO:0000256" key="7">
    <source>
        <dbReference type="SAM" id="Coils"/>
    </source>
</evidence>
<keyword evidence="10" id="KW-1185">Reference proteome</keyword>
<evidence type="ECO:0000256" key="4">
    <source>
        <dbReference type="ARBA" id="ARBA00022989"/>
    </source>
</evidence>
<evidence type="ECO:0000313" key="10">
    <source>
        <dbReference type="Proteomes" id="UP000239867"/>
    </source>
</evidence>
<dbReference type="Pfam" id="PF04977">
    <property type="entry name" value="DivIC"/>
    <property type="match status" value="1"/>
</dbReference>
<keyword evidence="5 8" id="KW-0472">Membrane</keyword>
<gene>
    <name evidence="9" type="ORF">CAY53_04440</name>
</gene>